<accession>A0A679JV27</accession>
<dbReference type="InterPro" id="IPR034756">
    <property type="entry name" value="T2SSM_b"/>
</dbReference>
<evidence type="ECO:0008006" key="2">
    <source>
        <dbReference type="Google" id="ProtNLM"/>
    </source>
</evidence>
<evidence type="ECO:0000313" key="1">
    <source>
        <dbReference type="EMBL" id="CAA2136782.1"/>
    </source>
</evidence>
<name>A0A679JV27_9HYPH</name>
<dbReference type="Pfam" id="PF10741">
    <property type="entry name" value="T2SSM_b"/>
    <property type="match status" value="1"/>
</dbReference>
<dbReference type="NCBIfam" id="NF040576">
    <property type="entry name" value="T2SS_GspM_XpsM"/>
    <property type="match status" value="1"/>
</dbReference>
<sequence length="187" mass="19833">MSDALPRGLARPDIRRAAALLVFLGLPVLFGGIAVTALVQARTQSGETTAKADLLAQIRAQMKARLSGRAALRDPAPLYLASPSASLARAELLSLLGRLIDEAEGRLVETQMAPEEGNGPSERIALQTTLDIGNDGLADLLHAIETGLPVLNVDEVTVVRAMRTERSGPVALRVTLVIHGYWKAKAT</sequence>
<protein>
    <recommendedName>
        <fullName evidence="2">General secretion pathway protein M</fullName>
    </recommendedName>
</protein>
<dbReference type="EMBL" id="LR743510">
    <property type="protein sequence ID" value="CAA2136782.1"/>
    <property type="molecule type" value="Genomic_DNA"/>
</dbReference>
<gene>
    <name evidence="1" type="ORF">MBLL_00334</name>
</gene>
<geneLocation type="plasmid" evidence="1">
    <name>1</name>
</geneLocation>
<proteinExistence type="predicted"/>
<keyword evidence="1" id="KW-0614">Plasmid</keyword>
<dbReference type="RefSeq" id="WP_147830730.1">
    <property type="nucleotide sequence ID" value="NZ_LR743510.1"/>
</dbReference>
<organism evidence="1">
    <name type="scientific">Methylobacterium bullatum</name>
    <dbReference type="NCBI Taxonomy" id="570505"/>
    <lineage>
        <taxon>Bacteria</taxon>
        <taxon>Pseudomonadati</taxon>
        <taxon>Pseudomonadota</taxon>
        <taxon>Alphaproteobacteria</taxon>
        <taxon>Hyphomicrobiales</taxon>
        <taxon>Methylobacteriaceae</taxon>
        <taxon>Methylobacterium</taxon>
    </lineage>
</organism>
<dbReference type="AlphaFoldDB" id="A0A679JV27"/>
<reference evidence="1" key="1">
    <citation type="submission" date="2019-12" db="EMBL/GenBank/DDBJ databases">
        <authorList>
            <person name="Cremers G."/>
        </authorList>
    </citation>
    <scope>NUCLEOTIDE SEQUENCE</scope>
    <source>
        <strain evidence="1">Mbul2</strain>
        <plasmid evidence="1">1</plasmid>
    </source>
</reference>